<accession>A0ABN1IGC9</accession>
<sequence>MERASITASLGVVAGKTLMKKPVIALAAIVAAMSSAAALAQNAPLRGVGLLALDASESHSGSGGRSALVEIPDDNSGGGSIGARALRGGDGSAPHAAHEAGGLELSPPKTLIQAGDPAQPAAATPKRPSYRWQSLVPGAIK</sequence>
<evidence type="ECO:0000313" key="3">
    <source>
        <dbReference type="EMBL" id="GAA0712801.1"/>
    </source>
</evidence>
<organism evidence="3 4">
    <name type="scientific">Dokdonella soli</name>
    <dbReference type="NCBI Taxonomy" id="529810"/>
    <lineage>
        <taxon>Bacteria</taxon>
        <taxon>Pseudomonadati</taxon>
        <taxon>Pseudomonadota</taxon>
        <taxon>Gammaproteobacteria</taxon>
        <taxon>Lysobacterales</taxon>
        <taxon>Rhodanobacteraceae</taxon>
        <taxon>Dokdonella</taxon>
    </lineage>
</organism>
<dbReference type="EMBL" id="BAAAEU010000006">
    <property type="protein sequence ID" value="GAA0712801.1"/>
    <property type="molecule type" value="Genomic_DNA"/>
</dbReference>
<feature type="chain" id="PRO_5045979628" evidence="2">
    <location>
        <begin position="41"/>
        <end position="141"/>
    </location>
</feature>
<keyword evidence="2" id="KW-0732">Signal</keyword>
<gene>
    <name evidence="3" type="ORF">GCM10009105_15750</name>
</gene>
<proteinExistence type="predicted"/>
<comment type="caution">
    <text evidence="3">The sequence shown here is derived from an EMBL/GenBank/DDBJ whole genome shotgun (WGS) entry which is preliminary data.</text>
</comment>
<feature type="signal peptide" evidence="2">
    <location>
        <begin position="1"/>
        <end position="40"/>
    </location>
</feature>
<feature type="region of interest" description="Disordered" evidence="1">
    <location>
        <begin position="56"/>
        <end position="141"/>
    </location>
</feature>
<reference evidence="3 4" key="1">
    <citation type="journal article" date="2019" name="Int. J. Syst. Evol. Microbiol.">
        <title>The Global Catalogue of Microorganisms (GCM) 10K type strain sequencing project: providing services to taxonomists for standard genome sequencing and annotation.</title>
        <authorList>
            <consortium name="The Broad Institute Genomics Platform"/>
            <consortium name="The Broad Institute Genome Sequencing Center for Infectious Disease"/>
            <person name="Wu L."/>
            <person name="Ma J."/>
        </authorList>
    </citation>
    <scope>NUCLEOTIDE SEQUENCE [LARGE SCALE GENOMIC DNA]</scope>
    <source>
        <strain evidence="3 4">JCM 15421</strain>
    </source>
</reference>
<evidence type="ECO:0000256" key="2">
    <source>
        <dbReference type="SAM" id="SignalP"/>
    </source>
</evidence>
<dbReference type="Proteomes" id="UP001501523">
    <property type="component" value="Unassembled WGS sequence"/>
</dbReference>
<name>A0ABN1IGC9_9GAMM</name>
<evidence type="ECO:0000313" key="4">
    <source>
        <dbReference type="Proteomes" id="UP001501523"/>
    </source>
</evidence>
<evidence type="ECO:0000256" key="1">
    <source>
        <dbReference type="SAM" id="MobiDB-lite"/>
    </source>
</evidence>
<keyword evidence="4" id="KW-1185">Reference proteome</keyword>
<protein>
    <submittedName>
        <fullName evidence="3">Uncharacterized protein</fullName>
    </submittedName>
</protein>